<reference evidence="3" key="2">
    <citation type="journal article" date="2018" name="Biosci. Biotechnol. Biochem.">
        <title>Polysaccharide hydrolase of the hadal zone amphipods Hirondellea gigas.</title>
        <authorList>
            <person name="Kobayashi H."/>
            <person name="Nagahama T."/>
            <person name="Arai W."/>
            <person name="Sasagawa Y."/>
            <person name="Umeda M."/>
            <person name="Hayashi T."/>
            <person name="Nikaido I."/>
            <person name="Watanabe H."/>
            <person name="Oguri K."/>
            <person name="Kitazato H."/>
            <person name="Fujioka K."/>
            <person name="Kido Y."/>
            <person name="Takami H."/>
        </authorList>
    </citation>
    <scope>NUCLEOTIDE SEQUENCE</scope>
    <source>
        <tissue evidence="3">Whole body</tissue>
    </source>
</reference>
<dbReference type="PANTHER" id="PTHR11232">
    <property type="entry name" value="PHOSPHOTYROSINE INTERACTION DOMAIN-CONTAINING FAMILY MEMBER"/>
    <property type="match status" value="1"/>
</dbReference>
<dbReference type="PROSITE" id="PS01179">
    <property type="entry name" value="PID"/>
    <property type="match status" value="1"/>
</dbReference>
<keyword evidence="3" id="KW-0449">Lipoprotein</keyword>
<evidence type="ECO:0000259" key="2">
    <source>
        <dbReference type="PROSITE" id="PS01179"/>
    </source>
</evidence>
<feature type="domain" description="PID" evidence="2">
    <location>
        <begin position="155"/>
        <end position="217"/>
    </location>
</feature>
<dbReference type="SUPFAM" id="SSF50729">
    <property type="entry name" value="PH domain-like"/>
    <property type="match status" value="1"/>
</dbReference>
<protein>
    <submittedName>
        <fullName evidence="3 4">Low density lipoprotein receptor adapter protein 1-B-like</fullName>
    </submittedName>
</protein>
<feature type="compositionally biased region" description="Polar residues" evidence="1">
    <location>
        <begin position="64"/>
        <end position="74"/>
    </location>
</feature>
<evidence type="ECO:0000313" key="4">
    <source>
        <dbReference type="EMBL" id="LAC25349.1"/>
    </source>
</evidence>
<sequence length="253" mass="28108">MSCAVGMRNQLQNTSSQTSSLTSQVVLKTADVRCNSSDDISKKMSKMSTADDSRNGADGKTQDSTDNQQKTTIQQDPVTISFPQMFEVKYLGRRDAGGLWGIKHTRRPVDEMVASAKELKPGETLPFLNLVVSEKGVNISEMPKNINKDFEGGFYPIEVISYGVQDLVYTRVFAMIVVQEDASSITTTHPFHCHAFVCDSRQSARHLTFALAQAFQLFSKQVKGKAKKPKKFAIDLRPAEEKEADLRDMDSEA</sequence>
<accession>A0A2P2HZD2</accession>
<dbReference type="InterPro" id="IPR006020">
    <property type="entry name" value="PTB/PI_dom"/>
</dbReference>
<dbReference type="EMBL" id="IACF01001437">
    <property type="protein sequence ID" value="LAB67137.1"/>
    <property type="molecule type" value="mRNA"/>
</dbReference>
<feature type="region of interest" description="Disordered" evidence="1">
    <location>
        <begin position="1"/>
        <end position="23"/>
    </location>
</feature>
<evidence type="ECO:0000313" key="3">
    <source>
        <dbReference type="EMBL" id="LAB67137.1"/>
    </source>
</evidence>
<dbReference type="InterPro" id="IPR051133">
    <property type="entry name" value="Adapter_Engulfment-Domain"/>
</dbReference>
<organism evidence="3">
    <name type="scientific">Hirondellea gigas</name>
    <dbReference type="NCBI Taxonomy" id="1518452"/>
    <lineage>
        <taxon>Eukaryota</taxon>
        <taxon>Metazoa</taxon>
        <taxon>Ecdysozoa</taxon>
        <taxon>Arthropoda</taxon>
        <taxon>Crustacea</taxon>
        <taxon>Multicrustacea</taxon>
        <taxon>Malacostraca</taxon>
        <taxon>Eumalacostraca</taxon>
        <taxon>Peracarida</taxon>
        <taxon>Amphipoda</taxon>
        <taxon>Amphilochidea</taxon>
        <taxon>Lysianassida</taxon>
        <taxon>Lysianassidira</taxon>
        <taxon>Lysianassoidea</taxon>
        <taxon>Lysianassidae</taxon>
        <taxon>Hirondellea</taxon>
    </lineage>
</organism>
<dbReference type="InterPro" id="IPR011993">
    <property type="entry name" value="PH-like_dom_sf"/>
</dbReference>
<dbReference type="CDD" id="cd13160">
    <property type="entry name" value="PTB_LDLRAP_insect-like"/>
    <property type="match status" value="1"/>
</dbReference>
<dbReference type="AlphaFoldDB" id="A0A2P2HZD2"/>
<proteinExistence type="evidence at transcript level"/>
<name>A0A2P2HZD2_9CRUS</name>
<dbReference type="EMBL" id="IACT01006212">
    <property type="protein sequence ID" value="LAC25349.1"/>
    <property type="molecule type" value="mRNA"/>
</dbReference>
<dbReference type="PANTHER" id="PTHR11232:SF57">
    <property type="entry name" value="RE46159P"/>
    <property type="match status" value="1"/>
</dbReference>
<dbReference type="Gene3D" id="2.30.29.30">
    <property type="entry name" value="Pleckstrin-homology domain (PH domain)/Phosphotyrosine-binding domain (PTB)"/>
    <property type="match status" value="1"/>
</dbReference>
<feature type="compositionally biased region" description="Low complexity" evidence="1">
    <location>
        <begin position="9"/>
        <end position="23"/>
    </location>
</feature>
<feature type="compositionally biased region" description="Basic and acidic residues" evidence="1">
    <location>
        <begin position="49"/>
        <end position="63"/>
    </location>
</feature>
<feature type="region of interest" description="Disordered" evidence="1">
    <location>
        <begin position="38"/>
        <end position="74"/>
    </location>
</feature>
<dbReference type="Pfam" id="PF00640">
    <property type="entry name" value="PID"/>
    <property type="match status" value="1"/>
</dbReference>
<keyword evidence="3" id="KW-0675">Receptor</keyword>
<reference evidence="4" key="1">
    <citation type="submission" date="2017-11" db="EMBL/GenBank/DDBJ databases">
        <title>The sensing device of the deep-sea amphipod.</title>
        <authorList>
            <person name="Kobayashi H."/>
            <person name="Nagahama T."/>
            <person name="Arai W."/>
            <person name="Sasagawa Y."/>
            <person name="Umeda M."/>
            <person name="Hayashi T."/>
            <person name="Nikaido I."/>
            <person name="Watanabe H."/>
            <person name="Oguri K."/>
            <person name="Kitazato H."/>
            <person name="Fujioka K."/>
            <person name="Kido Y."/>
            <person name="Takami H."/>
        </authorList>
    </citation>
    <scope>NUCLEOTIDE SEQUENCE</scope>
    <source>
        <tissue evidence="4">Whole body</tissue>
    </source>
</reference>
<evidence type="ECO:0000256" key="1">
    <source>
        <dbReference type="SAM" id="MobiDB-lite"/>
    </source>
</evidence>